<organism evidence="8 9">
    <name type="scientific">Rhodanobacter caeni</name>
    <dbReference type="NCBI Taxonomy" id="657654"/>
    <lineage>
        <taxon>Bacteria</taxon>
        <taxon>Pseudomonadati</taxon>
        <taxon>Pseudomonadota</taxon>
        <taxon>Gammaproteobacteria</taxon>
        <taxon>Lysobacterales</taxon>
        <taxon>Rhodanobacteraceae</taxon>
        <taxon>Rhodanobacter</taxon>
    </lineage>
</organism>
<dbReference type="EMBL" id="BAAAFO010000001">
    <property type="protein sequence ID" value="GAA0240920.1"/>
    <property type="molecule type" value="Genomic_DNA"/>
</dbReference>
<evidence type="ECO:0000256" key="3">
    <source>
        <dbReference type="ARBA" id="ARBA00023110"/>
    </source>
</evidence>
<comment type="caution">
    <text evidence="8">The sequence shown here is derived from an EMBL/GenBank/DDBJ whole genome shotgun (WGS) entry which is preliminary data.</text>
</comment>
<dbReference type="SUPFAM" id="SSF54534">
    <property type="entry name" value="FKBP-like"/>
    <property type="match status" value="1"/>
</dbReference>
<evidence type="ECO:0000256" key="6">
    <source>
        <dbReference type="RuleBase" id="RU003915"/>
    </source>
</evidence>
<protein>
    <recommendedName>
        <fullName evidence="6">Peptidyl-prolyl cis-trans isomerase</fullName>
        <ecNumber evidence="6">5.2.1.8</ecNumber>
    </recommendedName>
</protein>
<dbReference type="EC" id="5.2.1.8" evidence="6"/>
<evidence type="ECO:0000256" key="1">
    <source>
        <dbReference type="ARBA" id="ARBA00000971"/>
    </source>
</evidence>
<dbReference type="GO" id="GO:0016853">
    <property type="term" value="F:isomerase activity"/>
    <property type="evidence" value="ECO:0007669"/>
    <property type="project" value="UniProtKB-KW"/>
</dbReference>
<evidence type="ECO:0000256" key="4">
    <source>
        <dbReference type="ARBA" id="ARBA00023235"/>
    </source>
</evidence>
<comment type="catalytic activity">
    <reaction evidence="1 5 6">
        <text>[protein]-peptidylproline (omega=180) = [protein]-peptidylproline (omega=0)</text>
        <dbReference type="Rhea" id="RHEA:16237"/>
        <dbReference type="Rhea" id="RHEA-COMP:10747"/>
        <dbReference type="Rhea" id="RHEA-COMP:10748"/>
        <dbReference type="ChEBI" id="CHEBI:83833"/>
        <dbReference type="ChEBI" id="CHEBI:83834"/>
        <dbReference type="EC" id="5.2.1.8"/>
    </reaction>
</comment>
<dbReference type="PROSITE" id="PS50059">
    <property type="entry name" value="FKBP_PPIASE"/>
    <property type="match status" value="1"/>
</dbReference>
<dbReference type="PROSITE" id="PS51257">
    <property type="entry name" value="PROKAR_LIPOPROTEIN"/>
    <property type="match status" value="1"/>
</dbReference>
<dbReference type="Gene3D" id="3.10.50.40">
    <property type="match status" value="1"/>
</dbReference>
<gene>
    <name evidence="8" type="ORF">GCM10009126_03170</name>
</gene>
<keyword evidence="9" id="KW-1185">Reference proteome</keyword>
<evidence type="ECO:0000259" key="7">
    <source>
        <dbReference type="PROSITE" id="PS50059"/>
    </source>
</evidence>
<sequence length="144" mass="15206">MRWLLPLLAVFTLAACGGSPQVRTHGQVDKLTVIDRTVGSGAEAKPGMDVLVHYTGWLYDDTASDKHGTKFDSSRDRGAPFNFQLGAGRVIEGWDQGVAGMRVGGKRTLLIPAALGYGAQGAGGDIPPNASLVFDVELIDVSTH</sequence>
<comment type="similarity">
    <text evidence="2 6">Belongs to the FKBP-type PPIase family.</text>
</comment>
<proteinExistence type="inferred from homology"/>
<evidence type="ECO:0000313" key="9">
    <source>
        <dbReference type="Proteomes" id="UP001500657"/>
    </source>
</evidence>
<evidence type="ECO:0000256" key="5">
    <source>
        <dbReference type="PROSITE-ProRule" id="PRU00277"/>
    </source>
</evidence>
<feature type="domain" description="PPIase FKBP-type" evidence="7">
    <location>
        <begin position="47"/>
        <end position="142"/>
    </location>
</feature>
<dbReference type="InterPro" id="IPR001179">
    <property type="entry name" value="PPIase_FKBP_dom"/>
</dbReference>
<keyword evidence="4 5" id="KW-0413">Isomerase</keyword>
<dbReference type="RefSeq" id="WP_343879506.1">
    <property type="nucleotide sequence ID" value="NZ_BAAAFO010000001.1"/>
</dbReference>
<dbReference type="PANTHER" id="PTHR43811">
    <property type="entry name" value="FKBP-TYPE PEPTIDYL-PROLYL CIS-TRANS ISOMERASE FKPA"/>
    <property type="match status" value="1"/>
</dbReference>
<accession>A0ABP3DRY6</accession>
<evidence type="ECO:0000313" key="8">
    <source>
        <dbReference type="EMBL" id="GAA0240920.1"/>
    </source>
</evidence>
<reference evidence="9" key="1">
    <citation type="journal article" date="2019" name="Int. J. Syst. Evol. Microbiol.">
        <title>The Global Catalogue of Microorganisms (GCM) 10K type strain sequencing project: providing services to taxonomists for standard genome sequencing and annotation.</title>
        <authorList>
            <consortium name="The Broad Institute Genomics Platform"/>
            <consortium name="The Broad Institute Genome Sequencing Center for Infectious Disease"/>
            <person name="Wu L."/>
            <person name="Ma J."/>
        </authorList>
    </citation>
    <scope>NUCLEOTIDE SEQUENCE [LARGE SCALE GENOMIC DNA]</scope>
    <source>
        <strain evidence="9">JCM 16242</strain>
    </source>
</reference>
<dbReference type="Pfam" id="PF00254">
    <property type="entry name" value="FKBP_C"/>
    <property type="match status" value="1"/>
</dbReference>
<evidence type="ECO:0000256" key="2">
    <source>
        <dbReference type="ARBA" id="ARBA00006577"/>
    </source>
</evidence>
<dbReference type="PANTHER" id="PTHR43811:SF23">
    <property type="entry name" value="FKBP-TYPE 22 KDA PEPTIDYL-PROLYL CIS-TRANS ISOMERASE"/>
    <property type="match status" value="1"/>
</dbReference>
<name>A0ABP3DRY6_9GAMM</name>
<dbReference type="InterPro" id="IPR046357">
    <property type="entry name" value="PPIase_dom_sf"/>
</dbReference>
<dbReference type="Proteomes" id="UP001500657">
    <property type="component" value="Unassembled WGS sequence"/>
</dbReference>
<keyword evidence="3 5" id="KW-0697">Rotamase</keyword>